<keyword evidence="1" id="KW-0812">Transmembrane</keyword>
<dbReference type="Pfam" id="PF04247">
    <property type="entry name" value="SirB"/>
    <property type="match status" value="1"/>
</dbReference>
<keyword evidence="1" id="KW-0472">Membrane</keyword>
<dbReference type="Proteomes" id="UP001161389">
    <property type="component" value="Unassembled WGS sequence"/>
</dbReference>
<dbReference type="PANTHER" id="PTHR39594">
    <property type="entry name" value="PROTEIN YCHQ"/>
    <property type="match status" value="1"/>
</dbReference>
<proteinExistence type="predicted"/>
<keyword evidence="1" id="KW-1133">Transmembrane helix</keyword>
<evidence type="ECO:0000313" key="3">
    <source>
        <dbReference type="Proteomes" id="UP001161389"/>
    </source>
</evidence>
<evidence type="ECO:0000313" key="2">
    <source>
        <dbReference type="EMBL" id="GLQ33139.1"/>
    </source>
</evidence>
<feature type="transmembrane region" description="Helical" evidence="1">
    <location>
        <begin position="6"/>
        <end position="27"/>
    </location>
</feature>
<dbReference type="GO" id="GO:0005886">
    <property type="term" value="C:plasma membrane"/>
    <property type="evidence" value="ECO:0007669"/>
    <property type="project" value="TreeGrafter"/>
</dbReference>
<dbReference type="PIRSF" id="PIRSF005610">
    <property type="entry name" value="SirB"/>
    <property type="match status" value="1"/>
</dbReference>
<evidence type="ECO:0000256" key="1">
    <source>
        <dbReference type="SAM" id="Phobius"/>
    </source>
</evidence>
<dbReference type="AlphaFoldDB" id="A0AA37SFI9"/>
<organism evidence="2 3">
    <name type="scientific">Litoribrevibacter albus</name>
    <dbReference type="NCBI Taxonomy" id="1473156"/>
    <lineage>
        <taxon>Bacteria</taxon>
        <taxon>Pseudomonadati</taxon>
        <taxon>Pseudomonadota</taxon>
        <taxon>Gammaproteobacteria</taxon>
        <taxon>Oceanospirillales</taxon>
        <taxon>Oceanospirillaceae</taxon>
        <taxon>Litoribrevibacter</taxon>
    </lineage>
</organism>
<accession>A0AA37SFI9</accession>
<dbReference type="PANTHER" id="PTHR39594:SF1">
    <property type="entry name" value="PROTEIN YCHQ"/>
    <property type="match status" value="1"/>
</dbReference>
<protein>
    <submittedName>
        <fullName evidence="2">SirB family protein</fullName>
    </submittedName>
</protein>
<feature type="transmembrane region" description="Helical" evidence="1">
    <location>
        <begin position="99"/>
        <end position="123"/>
    </location>
</feature>
<feature type="transmembrane region" description="Helical" evidence="1">
    <location>
        <begin position="39"/>
        <end position="60"/>
    </location>
</feature>
<reference evidence="2" key="1">
    <citation type="journal article" date="2014" name="Int. J. Syst. Evol. Microbiol.">
        <title>Complete genome sequence of Corynebacterium casei LMG S-19264T (=DSM 44701T), isolated from a smear-ripened cheese.</title>
        <authorList>
            <consortium name="US DOE Joint Genome Institute (JGI-PGF)"/>
            <person name="Walter F."/>
            <person name="Albersmeier A."/>
            <person name="Kalinowski J."/>
            <person name="Ruckert C."/>
        </authorList>
    </citation>
    <scope>NUCLEOTIDE SEQUENCE</scope>
    <source>
        <strain evidence="2">NBRC 110071</strain>
    </source>
</reference>
<feature type="transmembrane region" description="Helical" evidence="1">
    <location>
        <begin position="66"/>
        <end position="87"/>
    </location>
</feature>
<dbReference type="RefSeq" id="WP_284383403.1">
    <property type="nucleotide sequence ID" value="NZ_BSNM01000016.1"/>
</dbReference>
<gene>
    <name evidence="2" type="ORF">GCM10007876_36180</name>
</gene>
<name>A0AA37SFI9_9GAMM</name>
<keyword evidence="3" id="KW-1185">Reference proteome</keyword>
<dbReference type="InterPro" id="IPR007360">
    <property type="entry name" value="SirB"/>
</dbReference>
<reference evidence="2" key="2">
    <citation type="submission" date="2023-01" db="EMBL/GenBank/DDBJ databases">
        <title>Draft genome sequence of Litoribrevibacter albus strain NBRC 110071.</title>
        <authorList>
            <person name="Sun Q."/>
            <person name="Mori K."/>
        </authorList>
    </citation>
    <scope>NUCLEOTIDE SEQUENCE</scope>
    <source>
        <strain evidence="2">NBRC 110071</strain>
    </source>
</reference>
<sequence>MWLKHAHMLFALLSIVGFSLRGVLKLFLNKSLDHKLWKILPHVNDTLLLSAAIGLLVVYQWNPFEIPWLLAKLVALVLYIGLGMMALKFGKTLTQQRVCFFAAIIVFGYIVMTALTKQAMWFVG</sequence>
<dbReference type="EMBL" id="BSNM01000016">
    <property type="protein sequence ID" value="GLQ33139.1"/>
    <property type="molecule type" value="Genomic_DNA"/>
</dbReference>
<comment type="caution">
    <text evidence="2">The sequence shown here is derived from an EMBL/GenBank/DDBJ whole genome shotgun (WGS) entry which is preliminary data.</text>
</comment>